<dbReference type="PROSITE" id="PS51039">
    <property type="entry name" value="ZF_AN1"/>
    <property type="match status" value="1"/>
</dbReference>
<dbReference type="InterPro" id="IPR000058">
    <property type="entry name" value="Znf_AN1"/>
</dbReference>
<dbReference type="PANTHER" id="PTHR14677">
    <property type="entry name" value="ARSENITE INDUCUBLE RNA ASSOCIATED PROTEIN AIP-1-RELATED"/>
    <property type="match status" value="1"/>
</dbReference>
<name>A0A9W4HK46_PENOL</name>
<dbReference type="PANTHER" id="PTHR14677:SF40">
    <property type="entry name" value="CDC48-ASSOCIATED UBIQUITIN-LIKE_ZINC FINGER PROTEIN 1"/>
    <property type="match status" value="1"/>
</dbReference>
<dbReference type="InterPro" id="IPR057358">
    <property type="entry name" value="UBL_ZFAND1-like"/>
</dbReference>
<dbReference type="EMBL" id="CAJVOS010000016">
    <property type="protein sequence ID" value="CAG8041213.1"/>
    <property type="molecule type" value="Genomic_DNA"/>
</dbReference>
<keyword evidence="2 4" id="KW-0863">Zinc-finger</keyword>
<protein>
    <recommendedName>
        <fullName evidence="6">AN1-type domain-containing protein</fullName>
    </recommendedName>
</protein>
<evidence type="ECO:0000256" key="5">
    <source>
        <dbReference type="SAM" id="MobiDB-lite"/>
    </source>
</evidence>
<organism evidence="7 8">
    <name type="scientific">Penicillium olsonii</name>
    <dbReference type="NCBI Taxonomy" id="99116"/>
    <lineage>
        <taxon>Eukaryota</taxon>
        <taxon>Fungi</taxon>
        <taxon>Dikarya</taxon>
        <taxon>Ascomycota</taxon>
        <taxon>Pezizomycotina</taxon>
        <taxon>Eurotiomycetes</taxon>
        <taxon>Eurotiomycetidae</taxon>
        <taxon>Eurotiales</taxon>
        <taxon>Aspergillaceae</taxon>
        <taxon>Penicillium</taxon>
    </lineage>
</organism>
<dbReference type="Gene3D" id="4.10.1110.10">
    <property type="entry name" value="AN1-like Zinc finger"/>
    <property type="match status" value="2"/>
</dbReference>
<dbReference type="GO" id="GO:0008270">
    <property type="term" value="F:zinc ion binding"/>
    <property type="evidence" value="ECO:0007669"/>
    <property type="project" value="UniProtKB-KW"/>
</dbReference>
<evidence type="ECO:0000256" key="3">
    <source>
        <dbReference type="ARBA" id="ARBA00022833"/>
    </source>
</evidence>
<dbReference type="InterPro" id="IPR035896">
    <property type="entry name" value="AN1-like_Znf"/>
</dbReference>
<dbReference type="AlphaFoldDB" id="A0A9W4HK46"/>
<evidence type="ECO:0000256" key="4">
    <source>
        <dbReference type="PROSITE-ProRule" id="PRU00449"/>
    </source>
</evidence>
<dbReference type="OrthoDB" id="431929at2759"/>
<evidence type="ECO:0000256" key="1">
    <source>
        <dbReference type="ARBA" id="ARBA00022723"/>
    </source>
</evidence>
<evidence type="ECO:0000256" key="2">
    <source>
        <dbReference type="ARBA" id="ARBA00022771"/>
    </source>
</evidence>
<accession>A0A9W4HK46</accession>
<feature type="region of interest" description="Disordered" evidence="5">
    <location>
        <begin position="101"/>
        <end position="126"/>
    </location>
</feature>
<proteinExistence type="predicted"/>
<keyword evidence="8" id="KW-1185">Reference proteome</keyword>
<dbReference type="GO" id="GO:0005737">
    <property type="term" value="C:cytoplasm"/>
    <property type="evidence" value="ECO:0007669"/>
    <property type="project" value="TreeGrafter"/>
</dbReference>
<dbReference type="Pfam" id="PF01428">
    <property type="entry name" value="zf-AN1"/>
    <property type="match status" value="2"/>
</dbReference>
<keyword evidence="1" id="KW-0479">Metal-binding</keyword>
<dbReference type="Proteomes" id="UP001153618">
    <property type="component" value="Unassembled WGS sequence"/>
</dbReference>
<reference evidence="7" key="1">
    <citation type="submission" date="2021-07" db="EMBL/GenBank/DDBJ databases">
        <authorList>
            <person name="Branca A.L. A."/>
        </authorList>
    </citation>
    <scope>NUCLEOTIDE SEQUENCE</scope>
</reference>
<evidence type="ECO:0000313" key="7">
    <source>
        <dbReference type="EMBL" id="CAG8041213.1"/>
    </source>
</evidence>
<comment type="caution">
    <text evidence="7">The sequence shown here is derived from an EMBL/GenBank/DDBJ whole genome shotgun (WGS) entry which is preliminary data.</text>
</comment>
<feature type="domain" description="AN1-type" evidence="6">
    <location>
        <begin position="61"/>
        <end position="109"/>
    </location>
</feature>
<dbReference type="Pfam" id="PF25327">
    <property type="entry name" value="UBL_ZFAND1"/>
    <property type="match status" value="1"/>
</dbReference>
<evidence type="ECO:0000313" key="8">
    <source>
        <dbReference type="Proteomes" id="UP001153618"/>
    </source>
</evidence>
<dbReference type="SUPFAM" id="SSF118310">
    <property type="entry name" value="AN1-like Zinc finger"/>
    <property type="match status" value="2"/>
</dbReference>
<dbReference type="SMART" id="SM00154">
    <property type="entry name" value="ZnF_AN1"/>
    <property type="match status" value="2"/>
</dbReference>
<keyword evidence="3" id="KW-0862">Zinc</keyword>
<evidence type="ECO:0000259" key="6">
    <source>
        <dbReference type="PROSITE" id="PS51039"/>
    </source>
</evidence>
<sequence length="349" mass="38084">MTQVPELGPELIVYISRSQAPTLSRSAHTLLLLTMPPVSVSKGRSPAPDDTFTQMADTDLESIGRHCQYEYCGQLDFLPFRCESCHSTYCLDHRTETAHQCPREGEWARRRTGNTTSAGPAPEKPSIYNSDQCAHLQCKTLINTLKDPAVRCPQCNHQYCLKHRLREEHDCAKVTPLGARAGNAAPADTIKSMFARVRTWGRDKQQAAAKGSLLPALPKMKPKPNSPAARAVAVNGLKRSAKGDAGVPADKRLYLHAVGTAETQAAEPPAGDFFFDSRWKVGRVLDDAAKKLRVENLNNRVGGEDAKLRVFHVESGEFLEFSESIGAGKVKQGDTIVLLRGAGAVLESA</sequence>
<gene>
    <name evidence="7" type="ORF">POLS_LOCUS2984</name>
</gene>